<dbReference type="InterPro" id="IPR000172">
    <property type="entry name" value="GMC_OxRdtase_N"/>
</dbReference>
<comment type="similarity">
    <text evidence="1">Belongs to the GMC oxidoreductase family.</text>
</comment>
<dbReference type="PANTHER" id="PTHR11552">
    <property type="entry name" value="GLUCOSE-METHANOL-CHOLINE GMC OXIDOREDUCTASE"/>
    <property type="match status" value="1"/>
</dbReference>
<accession>A0A0K8VA58</accession>
<name>A0A0K8VA58_BACLA</name>
<keyword evidence="2" id="KW-0812">Transmembrane</keyword>
<dbReference type="Gene3D" id="3.50.50.60">
    <property type="entry name" value="FAD/NAD(P)-binding domain"/>
    <property type="match status" value="2"/>
</dbReference>
<dbReference type="InterPro" id="IPR012132">
    <property type="entry name" value="GMC_OxRdtase"/>
</dbReference>
<dbReference type="GO" id="GO:0050660">
    <property type="term" value="F:flavin adenine dinucleotide binding"/>
    <property type="evidence" value="ECO:0007669"/>
    <property type="project" value="InterPro"/>
</dbReference>
<dbReference type="InterPro" id="IPR036188">
    <property type="entry name" value="FAD/NAD-bd_sf"/>
</dbReference>
<evidence type="ECO:0000256" key="2">
    <source>
        <dbReference type="SAM" id="Phobius"/>
    </source>
</evidence>
<dbReference type="InterPro" id="IPR007867">
    <property type="entry name" value="GMC_OxRtase_C"/>
</dbReference>
<dbReference type="PANTHER" id="PTHR11552:SF188">
    <property type="entry name" value="NEITHER INACTIVATION NOR AFTERPOTENTIAL PROTEIN G"/>
    <property type="match status" value="1"/>
</dbReference>
<sequence>MHFQRMYRKLLREKYTYIHIKILFLGAIAIAFLAFLWFAFVSLFGDNTPNELNPQAGYAFDYIVVGAGTAGSVVASLLAKHSPTSTVLLIEAGNSFGLLSKIPLLTTFQQKGLNDWGFVSEPQVYSSRGLGEQRQYLPRGKGLGGSAMLNYMLHFDGEPRDFESWSSRHNLTDWRWKDIRPFLTAVRTQTHSLFEIPRDYSKITEALYNLKKESSKKNWRFRRARYTIKNGLRHNVFHQFLLPSLNRRNLFTLTNAYLKRLNLVYIDEEKSEVQTILVGVMDHKNHEEYVFSVDVQCEVILCAGAYQSPQILLASGIGNAALFEALDMRQQLQLPLVGENLHDHVNLPLFVSIDTVGPTLNQRALLNPLQILNYLVNGHGHLGNFGVLGHIDSSYEDSFGLTFFGVGAVDESALMSISNFKQEYFRALFPRYHNTSQEGFVLISTCLQPKSRGTVSISMPNTRWKPIIDPNYLREAGDIDCTIRAIRAAVEVVKSASFAPLNPRIHWPKFDECKKYGPTERDFVENMPTDRYLECVMRYVGLGSHHPGGTCVMGTSANNSVVDSQFKVHGVENLRVIDASVLPTPISGNPNSIIIGMAIRGATIILQKEKIKKK</sequence>
<keyword evidence="2" id="KW-1133">Transmembrane helix</keyword>
<evidence type="ECO:0000259" key="3">
    <source>
        <dbReference type="PROSITE" id="PS00624"/>
    </source>
</evidence>
<dbReference type="Pfam" id="PF00732">
    <property type="entry name" value="GMC_oxred_N"/>
    <property type="match status" value="1"/>
</dbReference>
<dbReference type="Pfam" id="PF05199">
    <property type="entry name" value="GMC_oxred_C"/>
    <property type="match status" value="1"/>
</dbReference>
<proteinExistence type="inferred from homology"/>
<dbReference type="GO" id="GO:0016614">
    <property type="term" value="F:oxidoreductase activity, acting on CH-OH group of donors"/>
    <property type="evidence" value="ECO:0007669"/>
    <property type="project" value="InterPro"/>
</dbReference>
<dbReference type="EMBL" id="GDHF01016470">
    <property type="protein sequence ID" value="JAI35844.1"/>
    <property type="molecule type" value="Transcribed_RNA"/>
</dbReference>
<dbReference type="Gene3D" id="3.30.560.10">
    <property type="entry name" value="Glucose Oxidase, domain 3"/>
    <property type="match status" value="2"/>
</dbReference>
<dbReference type="AlphaFoldDB" id="A0A0K8VA58"/>
<evidence type="ECO:0000313" key="4">
    <source>
        <dbReference type="EMBL" id="JAI35844.1"/>
    </source>
</evidence>
<organism evidence="4">
    <name type="scientific">Bactrocera latifrons</name>
    <name type="common">Malaysian fruit fly</name>
    <name type="synonym">Chaetodacus latifrons</name>
    <dbReference type="NCBI Taxonomy" id="174628"/>
    <lineage>
        <taxon>Eukaryota</taxon>
        <taxon>Metazoa</taxon>
        <taxon>Ecdysozoa</taxon>
        <taxon>Arthropoda</taxon>
        <taxon>Hexapoda</taxon>
        <taxon>Insecta</taxon>
        <taxon>Pterygota</taxon>
        <taxon>Neoptera</taxon>
        <taxon>Endopterygota</taxon>
        <taxon>Diptera</taxon>
        <taxon>Brachycera</taxon>
        <taxon>Muscomorpha</taxon>
        <taxon>Tephritoidea</taxon>
        <taxon>Tephritidae</taxon>
        <taxon>Bactrocera</taxon>
        <taxon>Bactrocera</taxon>
    </lineage>
</organism>
<dbReference type="SUPFAM" id="SSF51905">
    <property type="entry name" value="FAD/NAD(P)-binding domain"/>
    <property type="match status" value="1"/>
</dbReference>
<keyword evidence="2" id="KW-0472">Membrane</keyword>
<dbReference type="PIRSF" id="PIRSF000137">
    <property type="entry name" value="Alcohol_oxidase"/>
    <property type="match status" value="1"/>
</dbReference>
<feature type="transmembrane region" description="Helical" evidence="2">
    <location>
        <begin position="60"/>
        <end position="79"/>
    </location>
</feature>
<evidence type="ECO:0000256" key="1">
    <source>
        <dbReference type="ARBA" id="ARBA00010790"/>
    </source>
</evidence>
<dbReference type="SUPFAM" id="SSF54373">
    <property type="entry name" value="FAD-linked reductases, C-terminal domain"/>
    <property type="match status" value="1"/>
</dbReference>
<gene>
    <name evidence="4" type="primary">ninaG_0</name>
    <name evidence="4" type="ORF">c0_g1_i1</name>
</gene>
<feature type="domain" description="Glucose-methanol-choline oxidoreductase N-terminal" evidence="3">
    <location>
        <begin position="304"/>
        <end position="318"/>
    </location>
</feature>
<feature type="transmembrane region" description="Helical" evidence="2">
    <location>
        <begin position="20"/>
        <end position="40"/>
    </location>
</feature>
<dbReference type="PROSITE" id="PS00624">
    <property type="entry name" value="GMC_OXRED_2"/>
    <property type="match status" value="1"/>
</dbReference>
<dbReference type="OrthoDB" id="269227at2759"/>
<protein>
    <submittedName>
        <fullName evidence="4">Neither inactivation nor afterpotential protein G</fullName>
    </submittedName>
</protein>
<reference evidence="4" key="1">
    <citation type="submission" date="2015-06" db="EMBL/GenBank/DDBJ databases">
        <authorList>
            <person name="Hoefler B.C."/>
            <person name="Straight P.D."/>
        </authorList>
    </citation>
    <scope>NUCLEOTIDE SEQUENCE</scope>
</reference>